<feature type="compositionally biased region" description="Pro residues" evidence="1">
    <location>
        <begin position="64"/>
        <end position="75"/>
    </location>
</feature>
<dbReference type="EMBL" id="BAAATD010000001">
    <property type="protein sequence ID" value="GAA2575688.1"/>
    <property type="molecule type" value="Genomic_DNA"/>
</dbReference>
<keyword evidence="3" id="KW-1185">Reference proteome</keyword>
<feature type="compositionally biased region" description="Pro residues" evidence="1">
    <location>
        <begin position="84"/>
        <end position="95"/>
    </location>
</feature>
<dbReference type="RefSeq" id="WP_344537242.1">
    <property type="nucleotide sequence ID" value="NZ_BAAATD010000001.1"/>
</dbReference>
<accession>A0ABN3PCQ5</accession>
<organism evidence="2 3">
    <name type="scientific">Actinomadura fulvescens</name>
    <dbReference type="NCBI Taxonomy" id="46160"/>
    <lineage>
        <taxon>Bacteria</taxon>
        <taxon>Bacillati</taxon>
        <taxon>Actinomycetota</taxon>
        <taxon>Actinomycetes</taxon>
        <taxon>Streptosporangiales</taxon>
        <taxon>Thermomonosporaceae</taxon>
        <taxon>Actinomadura</taxon>
    </lineage>
</organism>
<sequence>MGTRRERLRTPPFLERRFIVAFGVAALLAGIVLRGLPDLVGEAGNTPPPQARALLPTERSGSPSPTPTLVPPEAPVIPDRPRRPSPSPTKPPESPVPQVNVEFPEPGQGLHEDRDFVVGGTVRDLGDDDLRIFIYAEERDRFYLADYRAERVGGARWEIRSTGIGIEWGGRGDPYLVQVVRADERCQEVLAGLELGNDHYPAFDALPPGCRVAAQVRVVEAG</sequence>
<name>A0ABN3PCQ5_9ACTN</name>
<evidence type="ECO:0000256" key="1">
    <source>
        <dbReference type="SAM" id="MobiDB-lite"/>
    </source>
</evidence>
<evidence type="ECO:0000313" key="3">
    <source>
        <dbReference type="Proteomes" id="UP001501509"/>
    </source>
</evidence>
<proteinExistence type="predicted"/>
<feature type="region of interest" description="Disordered" evidence="1">
    <location>
        <begin position="44"/>
        <end position="113"/>
    </location>
</feature>
<evidence type="ECO:0000313" key="2">
    <source>
        <dbReference type="EMBL" id="GAA2575688.1"/>
    </source>
</evidence>
<comment type="caution">
    <text evidence="2">The sequence shown here is derived from an EMBL/GenBank/DDBJ whole genome shotgun (WGS) entry which is preliminary data.</text>
</comment>
<gene>
    <name evidence="2" type="ORF">GCM10010411_05000</name>
</gene>
<dbReference type="Proteomes" id="UP001501509">
    <property type="component" value="Unassembled WGS sequence"/>
</dbReference>
<reference evidence="2 3" key="1">
    <citation type="journal article" date="2019" name="Int. J. Syst. Evol. Microbiol.">
        <title>The Global Catalogue of Microorganisms (GCM) 10K type strain sequencing project: providing services to taxonomists for standard genome sequencing and annotation.</title>
        <authorList>
            <consortium name="The Broad Institute Genomics Platform"/>
            <consortium name="The Broad Institute Genome Sequencing Center for Infectious Disease"/>
            <person name="Wu L."/>
            <person name="Ma J."/>
        </authorList>
    </citation>
    <scope>NUCLEOTIDE SEQUENCE [LARGE SCALE GENOMIC DNA]</scope>
    <source>
        <strain evidence="2 3">JCM 6833</strain>
    </source>
</reference>
<protein>
    <submittedName>
        <fullName evidence="2">Uncharacterized protein</fullName>
    </submittedName>
</protein>